<sequence length="96" mass="11119">MRRFRLARRAEEDVTEIYAFGYEMFGAAQADHYADTMFETFERLAQNPRMGRLAESIAPGIRRHEHRSHVILYEQASDGVLILAVVHGRSVRRLSL</sequence>
<dbReference type="PANTHER" id="PTHR33755:SF9">
    <property type="entry name" value="TOXIN PARE1"/>
    <property type="match status" value="1"/>
</dbReference>
<dbReference type="InterPro" id="IPR051803">
    <property type="entry name" value="TA_system_RelE-like_toxin"/>
</dbReference>
<dbReference type="Gene3D" id="3.30.2310.20">
    <property type="entry name" value="RelE-like"/>
    <property type="match status" value="1"/>
</dbReference>
<gene>
    <name evidence="4" type="ORF">J6595_16615</name>
</gene>
<name>A0ABS4BLW0_9HYPH</name>
<proteinExistence type="inferred from homology"/>
<dbReference type="PIRSF" id="PIRSF029218">
    <property type="entry name" value="ParE"/>
    <property type="match status" value="1"/>
</dbReference>
<accession>A0ABS4BLW0</accession>
<dbReference type="InterPro" id="IPR007712">
    <property type="entry name" value="RelE/ParE_toxin"/>
</dbReference>
<keyword evidence="5" id="KW-1185">Reference proteome</keyword>
<reference evidence="4 5" key="1">
    <citation type="submission" date="2021-04" db="EMBL/GenBank/DDBJ databases">
        <title>Whole genome sequence of Jiella sp. KSK16Y-1.</title>
        <authorList>
            <person name="Tuo L."/>
        </authorList>
    </citation>
    <scope>NUCLEOTIDE SEQUENCE [LARGE SCALE GENOMIC DNA]</scope>
    <source>
        <strain evidence="4 5">KSK16Y-1</strain>
    </source>
</reference>
<dbReference type="RefSeq" id="WP_209595706.1">
    <property type="nucleotide sequence ID" value="NZ_JAGJCF010000014.1"/>
</dbReference>
<evidence type="ECO:0000256" key="3">
    <source>
        <dbReference type="PIRNR" id="PIRNR029218"/>
    </source>
</evidence>
<dbReference type="Proteomes" id="UP000678276">
    <property type="component" value="Unassembled WGS sequence"/>
</dbReference>
<dbReference type="InterPro" id="IPR028344">
    <property type="entry name" value="ParE1/4"/>
</dbReference>
<organism evidence="4 5">
    <name type="scientific">Jiella mangrovi</name>
    <dbReference type="NCBI Taxonomy" id="2821407"/>
    <lineage>
        <taxon>Bacteria</taxon>
        <taxon>Pseudomonadati</taxon>
        <taxon>Pseudomonadota</taxon>
        <taxon>Alphaproteobacteria</taxon>
        <taxon>Hyphomicrobiales</taxon>
        <taxon>Aurantimonadaceae</taxon>
        <taxon>Jiella</taxon>
    </lineage>
</organism>
<dbReference type="Pfam" id="PF05016">
    <property type="entry name" value="ParE_toxin"/>
    <property type="match status" value="1"/>
</dbReference>
<keyword evidence="2" id="KW-1277">Toxin-antitoxin system</keyword>
<evidence type="ECO:0000256" key="2">
    <source>
        <dbReference type="ARBA" id="ARBA00022649"/>
    </source>
</evidence>
<protein>
    <recommendedName>
        <fullName evidence="3">Toxin</fullName>
    </recommendedName>
</protein>
<dbReference type="InterPro" id="IPR035093">
    <property type="entry name" value="RelE/ParE_toxin_dom_sf"/>
</dbReference>
<comment type="similarity">
    <text evidence="1 3">Belongs to the RelE toxin family.</text>
</comment>
<evidence type="ECO:0000313" key="4">
    <source>
        <dbReference type="EMBL" id="MBP0617211.1"/>
    </source>
</evidence>
<dbReference type="EMBL" id="JAGJCF010000014">
    <property type="protein sequence ID" value="MBP0617211.1"/>
    <property type="molecule type" value="Genomic_DNA"/>
</dbReference>
<dbReference type="PANTHER" id="PTHR33755">
    <property type="entry name" value="TOXIN PARE1-RELATED"/>
    <property type="match status" value="1"/>
</dbReference>
<evidence type="ECO:0000256" key="1">
    <source>
        <dbReference type="ARBA" id="ARBA00006226"/>
    </source>
</evidence>
<evidence type="ECO:0000313" key="5">
    <source>
        <dbReference type="Proteomes" id="UP000678276"/>
    </source>
</evidence>
<comment type="caution">
    <text evidence="4">The sequence shown here is derived from an EMBL/GenBank/DDBJ whole genome shotgun (WGS) entry which is preliminary data.</text>
</comment>